<keyword evidence="2" id="KW-1185">Reference proteome</keyword>
<dbReference type="OrthoDB" id="79603at2759"/>
<dbReference type="SUPFAM" id="SSF48371">
    <property type="entry name" value="ARM repeat"/>
    <property type="match status" value="1"/>
</dbReference>
<dbReference type="InterPro" id="IPR016024">
    <property type="entry name" value="ARM-type_fold"/>
</dbReference>
<evidence type="ECO:0000313" key="1">
    <source>
        <dbReference type="EMBL" id="KAF5175422.1"/>
    </source>
</evidence>
<gene>
    <name evidence="1" type="ORF">FRX31_034991</name>
</gene>
<dbReference type="AlphaFoldDB" id="A0A7J6UT54"/>
<dbReference type="PANTHER" id="PTHR37743:SF1">
    <property type="entry name" value="ARM REPEAT SUPERFAMILY PROTEIN"/>
    <property type="match status" value="1"/>
</dbReference>
<proteinExistence type="predicted"/>
<evidence type="ECO:0000313" key="2">
    <source>
        <dbReference type="Proteomes" id="UP000554482"/>
    </source>
</evidence>
<dbReference type="Gene3D" id="1.25.10.10">
    <property type="entry name" value="Leucine-rich Repeat Variant"/>
    <property type="match status" value="2"/>
</dbReference>
<accession>A0A7J6UT54</accession>
<dbReference type="EMBL" id="JABWDY010044049">
    <property type="protein sequence ID" value="KAF5175422.1"/>
    <property type="molecule type" value="Genomic_DNA"/>
</dbReference>
<dbReference type="Proteomes" id="UP000554482">
    <property type="component" value="Unassembled WGS sequence"/>
</dbReference>
<dbReference type="InterPro" id="IPR011989">
    <property type="entry name" value="ARM-like"/>
</dbReference>
<comment type="caution">
    <text evidence="1">The sequence shown here is derived from an EMBL/GenBank/DDBJ whole genome shotgun (WGS) entry which is preliminary data.</text>
</comment>
<name>A0A7J6UT54_THATH</name>
<protein>
    <submittedName>
        <fullName evidence="1">Arm repeat superfamily protein</fullName>
    </submittedName>
</protein>
<reference evidence="1 2" key="1">
    <citation type="submission" date="2020-06" db="EMBL/GenBank/DDBJ databases">
        <title>Transcriptomic and genomic resources for Thalictrum thalictroides and T. hernandezii: Facilitating candidate gene discovery in an emerging model plant lineage.</title>
        <authorList>
            <person name="Arias T."/>
            <person name="Riano-Pachon D.M."/>
            <person name="Di Stilio V.S."/>
        </authorList>
    </citation>
    <scope>NUCLEOTIDE SEQUENCE [LARGE SCALE GENOMIC DNA]</scope>
    <source>
        <strain evidence="2">cv. WT478/WT964</strain>
        <tissue evidence="1">Leaves</tissue>
    </source>
</reference>
<organism evidence="1 2">
    <name type="scientific">Thalictrum thalictroides</name>
    <name type="common">Rue-anemone</name>
    <name type="synonym">Anemone thalictroides</name>
    <dbReference type="NCBI Taxonomy" id="46969"/>
    <lineage>
        <taxon>Eukaryota</taxon>
        <taxon>Viridiplantae</taxon>
        <taxon>Streptophyta</taxon>
        <taxon>Embryophyta</taxon>
        <taxon>Tracheophyta</taxon>
        <taxon>Spermatophyta</taxon>
        <taxon>Magnoliopsida</taxon>
        <taxon>Ranunculales</taxon>
        <taxon>Ranunculaceae</taxon>
        <taxon>Thalictroideae</taxon>
        <taxon>Thalictrum</taxon>
    </lineage>
</organism>
<dbReference type="PANTHER" id="PTHR37743">
    <property type="entry name" value="ARM REPEAT SUPERFAMILY PROTEIN"/>
    <property type="match status" value="1"/>
</dbReference>
<sequence>MVGMPGFDWKHGVDSGEEPLSKRFGGKFSIWPETGKVFWQITFPQWVGSFLDVTVHLRGGSQRLGDVVDVAVSILRATIFKTNCSLTARSLMDTQQMETVFPLLLSLLDERDGAARAVVVLIAEYCSINADGQCLQEVFRRLTAKKIVQRRNAIDVISELMHISSESKNSMSLSIQQDIAKKLLDCLADDEPVICVQASKLVATCDPLLILSELVRLVYNPYERVRKSASDTLVEVLKCHNQNPEVIVMLIDNLSKLCQSSEHANPGRGEVEGSKFDSDQLLKLIPHWSKSVQDWSVFIEPILNKMFTEPSNAVIVRFLSYISEDLAEARDLLLGRVLLYMQGQNEIKDTHNNKWDESIELKNSLFGRLCPLLIIRLLPLKVFNDLSSTAMYGQLLNVDALHVSAKELKEDFNEHGSCSIAAMLVTRAFHKFEYEDVRKLAAELCGRIHPQVLYPIIRSLLAAATSSRDILKMKACLFALCTSLVLRGSDSVHHPVLFEIRKILDMILLWPSVNGDEVSKAQHGCIDCLALMVCAELQTPDSFEECSKKRISISKYKNSTGEGASKNSVLSYVIQNLTNVRKESILSDDLDGHSFFSNSFSDVVVESRAVVPFSFHLCMANVLISACQKISSSGKDLLAERILPVLIRTAEVMQDSEVRAASIQVLFSAVYHLKSAVLPYSCDLLKLSVKALKKGSPEEKMASVKLMASLLASEDVLVTNISGGLLEARSALSNICLTDPSMELRQVCKELLICITSPI</sequence>